<dbReference type="EMBL" id="JACOGK010000027">
    <property type="protein sequence ID" value="MBC3537422.1"/>
    <property type="molecule type" value="Genomic_DNA"/>
</dbReference>
<keyword evidence="1" id="KW-0547">Nucleotide-binding</keyword>
<dbReference type="PROSITE" id="PS50112">
    <property type="entry name" value="PAS"/>
    <property type="match status" value="1"/>
</dbReference>
<evidence type="ECO:0000256" key="2">
    <source>
        <dbReference type="ARBA" id="ARBA00022840"/>
    </source>
</evidence>
<gene>
    <name evidence="5" type="ORF">H8J70_09175</name>
</gene>
<dbReference type="Gene3D" id="3.40.50.300">
    <property type="entry name" value="P-loop containing nucleotide triphosphate hydrolases"/>
    <property type="match status" value="1"/>
</dbReference>
<dbReference type="PANTHER" id="PTHR32071">
    <property type="entry name" value="TRANSCRIPTIONAL REGULATORY PROTEIN"/>
    <property type="match status" value="1"/>
</dbReference>
<dbReference type="Pfam" id="PF25601">
    <property type="entry name" value="AAA_lid_14"/>
    <property type="match status" value="1"/>
</dbReference>
<organism evidence="5 6">
    <name type="scientific">Megasphaera hominis</name>
    <dbReference type="NCBI Taxonomy" id="159836"/>
    <lineage>
        <taxon>Bacteria</taxon>
        <taxon>Bacillati</taxon>
        <taxon>Bacillota</taxon>
        <taxon>Negativicutes</taxon>
        <taxon>Veillonellales</taxon>
        <taxon>Veillonellaceae</taxon>
        <taxon>Megasphaera</taxon>
    </lineage>
</organism>
<dbReference type="RefSeq" id="WP_186503789.1">
    <property type="nucleotide sequence ID" value="NZ_JACOGK010000027.1"/>
</dbReference>
<feature type="domain" description="Sigma-54 factor interaction" evidence="3">
    <location>
        <begin position="328"/>
        <end position="545"/>
    </location>
</feature>
<dbReference type="SUPFAM" id="SSF52540">
    <property type="entry name" value="P-loop containing nucleoside triphosphate hydrolases"/>
    <property type="match status" value="1"/>
</dbReference>
<dbReference type="Pfam" id="PF13188">
    <property type="entry name" value="PAS_8"/>
    <property type="match status" value="1"/>
</dbReference>
<evidence type="ECO:0000313" key="5">
    <source>
        <dbReference type="EMBL" id="MBC3537422.1"/>
    </source>
</evidence>
<dbReference type="CDD" id="cd00009">
    <property type="entry name" value="AAA"/>
    <property type="match status" value="1"/>
</dbReference>
<dbReference type="Proteomes" id="UP000606870">
    <property type="component" value="Unassembled WGS sequence"/>
</dbReference>
<dbReference type="InterPro" id="IPR002078">
    <property type="entry name" value="Sigma_54_int"/>
</dbReference>
<sequence>MYDDKLALHKPFRICVLGYSRLTRLSREVVAELPKTPDLEYIVFDSSLDERQDECIVTARRMGCEVFVAGPAAAVRFSNYYSYPLVAYQIKDIDYLQAIKKALDQGYTHIGITRYLYSPAANLDLYTNITGATLTELIYAEIPQMYEIAKHSDCDVLIGNQMTQEAAAAAKKPSLLLYAGKETIREACLKAGELARSLYTTRRNRAIAEAVLSSAQLGIVVTDTGGNVEFFNETMQNYTGISLTEASGQPLEGLFPNLPLRQFMKSPLIQNDSYHLINTTMMRCIFHKIRVGQRDCGVLMTFHPNPHNRKKDREQHTGVGSVYYLDKVTAHSQAMSRVVNQCNQISPVAFPTALIGPSGSGREELAHCLHNASRRAKKPCLTLNCAAIDEENAVRILYGYNYGKNATDGLLFNASGGSLIIKNLGLAGPRLQEILLQALTKHQFFQPGMNEPITFDILFFLVASPEEYRRIRPDLRRALAILRVTVPPLCERREDICDLFKSYVSQLLPSKQAQKLTPEMERLLTSYRYPGNVIELRAISTRYAVLLQNAAHQTARYRYNLLLDAIGRQTLQDDIYSRYPALTQRPITDTAGFRAGLALLHDLYACTYQELADQLALSRTTLWRLLHDKVPEKET</sequence>
<accession>A0ABR6VJG4</accession>
<keyword evidence="2" id="KW-0067">ATP-binding</keyword>
<dbReference type="InterPro" id="IPR058031">
    <property type="entry name" value="AAA_lid_NorR"/>
</dbReference>
<dbReference type="Pfam" id="PF00158">
    <property type="entry name" value="Sigma54_activat"/>
    <property type="match status" value="1"/>
</dbReference>
<evidence type="ECO:0000256" key="1">
    <source>
        <dbReference type="ARBA" id="ARBA00022741"/>
    </source>
</evidence>
<reference evidence="5 6" key="1">
    <citation type="submission" date="2020-08" db="EMBL/GenBank/DDBJ databases">
        <authorList>
            <person name="Liu C."/>
            <person name="Sun Q."/>
        </authorList>
    </citation>
    <scope>NUCLEOTIDE SEQUENCE [LARGE SCALE GENOMIC DNA]</scope>
    <source>
        <strain evidence="5 6">NSJ-59</strain>
    </source>
</reference>
<dbReference type="SUPFAM" id="SSF55785">
    <property type="entry name" value="PYP-like sensor domain (PAS domain)"/>
    <property type="match status" value="1"/>
</dbReference>
<dbReference type="InterPro" id="IPR027417">
    <property type="entry name" value="P-loop_NTPase"/>
</dbReference>
<evidence type="ECO:0000259" key="4">
    <source>
        <dbReference type="PROSITE" id="PS50112"/>
    </source>
</evidence>
<comment type="caution">
    <text evidence="5">The sequence shown here is derived from an EMBL/GenBank/DDBJ whole genome shotgun (WGS) entry which is preliminary data.</text>
</comment>
<dbReference type="InterPro" id="IPR010524">
    <property type="entry name" value="Sig_transdc_resp-reg_PrpR_N"/>
</dbReference>
<dbReference type="SUPFAM" id="SSF159800">
    <property type="entry name" value="PrpR receptor domain-like"/>
    <property type="match status" value="1"/>
</dbReference>
<keyword evidence="6" id="KW-1185">Reference proteome</keyword>
<dbReference type="PROSITE" id="PS50045">
    <property type="entry name" value="SIGMA54_INTERACT_4"/>
    <property type="match status" value="1"/>
</dbReference>
<dbReference type="Gene3D" id="3.40.50.2300">
    <property type="match status" value="1"/>
</dbReference>
<feature type="domain" description="PAS" evidence="4">
    <location>
        <begin position="204"/>
        <end position="249"/>
    </location>
</feature>
<dbReference type="SMART" id="SM00091">
    <property type="entry name" value="PAS"/>
    <property type="match status" value="1"/>
</dbReference>
<dbReference type="Pfam" id="PF06506">
    <property type="entry name" value="PrpR_N"/>
    <property type="match status" value="1"/>
</dbReference>
<evidence type="ECO:0000313" key="6">
    <source>
        <dbReference type="Proteomes" id="UP000606870"/>
    </source>
</evidence>
<dbReference type="InterPro" id="IPR035965">
    <property type="entry name" value="PAS-like_dom_sf"/>
</dbReference>
<dbReference type="InterPro" id="IPR000014">
    <property type="entry name" value="PAS"/>
</dbReference>
<proteinExistence type="predicted"/>
<protein>
    <submittedName>
        <fullName evidence="5">Sigma 54-interacting transcriptional regulator</fullName>
    </submittedName>
</protein>
<evidence type="ECO:0000259" key="3">
    <source>
        <dbReference type="PROSITE" id="PS50045"/>
    </source>
</evidence>
<dbReference type="Gene3D" id="3.40.50.10660">
    <property type="entry name" value="PrpR receptor domain-like"/>
    <property type="match status" value="1"/>
</dbReference>
<name>A0ABR6VJG4_9FIRM</name>
<dbReference type="CDD" id="cd00130">
    <property type="entry name" value="PAS"/>
    <property type="match status" value="1"/>
</dbReference>
<dbReference type="Gene3D" id="3.30.450.20">
    <property type="entry name" value="PAS domain"/>
    <property type="match status" value="1"/>
</dbReference>
<dbReference type="Gene3D" id="1.10.8.60">
    <property type="match status" value="1"/>
</dbReference>